<dbReference type="InterPro" id="IPR002559">
    <property type="entry name" value="Transposase_11"/>
</dbReference>
<organism evidence="2 3">
    <name type="scientific">Chlorobium phaeobacteroides (strain DSM 266 / SMG 266 / 2430)</name>
    <dbReference type="NCBI Taxonomy" id="290317"/>
    <lineage>
        <taxon>Bacteria</taxon>
        <taxon>Pseudomonadati</taxon>
        <taxon>Chlorobiota</taxon>
        <taxon>Chlorobiia</taxon>
        <taxon>Chlorobiales</taxon>
        <taxon>Chlorobiaceae</taxon>
        <taxon>Chlorobium/Pelodictyon group</taxon>
        <taxon>Chlorobium</taxon>
    </lineage>
</organism>
<feature type="domain" description="Transposase IS4-like" evidence="1">
    <location>
        <begin position="205"/>
        <end position="483"/>
    </location>
</feature>
<evidence type="ECO:0000313" key="3">
    <source>
        <dbReference type="Proteomes" id="UP000008701"/>
    </source>
</evidence>
<dbReference type="SUPFAM" id="SSF53098">
    <property type="entry name" value="Ribonuclease H-like"/>
    <property type="match status" value="1"/>
</dbReference>
<evidence type="ECO:0000259" key="1">
    <source>
        <dbReference type="Pfam" id="PF01609"/>
    </source>
</evidence>
<dbReference type="AlphaFoldDB" id="A1BDB0"/>
<dbReference type="GO" id="GO:0006313">
    <property type="term" value="P:DNA transposition"/>
    <property type="evidence" value="ECO:0007669"/>
    <property type="project" value="InterPro"/>
</dbReference>
<reference evidence="2 3" key="1">
    <citation type="submission" date="2006-12" db="EMBL/GenBank/DDBJ databases">
        <title>Complete sequence of Chlorobium phaeobacteroides DSM 266.</title>
        <authorList>
            <consortium name="US DOE Joint Genome Institute"/>
            <person name="Copeland A."/>
            <person name="Lucas S."/>
            <person name="Lapidus A."/>
            <person name="Barry K."/>
            <person name="Detter J.C."/>
            <person name="Glavina del Rio T."/>
            <person name="Hammon N."/>
            <person name="Israni S."/>
            <person name="Pitluck S."/>
            <person name="Goltsman E."/>
            <person name="Schmutz J."/>
            <person name="Larimer F."/>
            <person name="Land M."/>
            <person name="Hauser L."/>
            <person name="Mikhailova N."/>
            <person name="Li T."/>
            <person name="Overmann J."/>
            <person name="Bryant D.A."/>
            <person name="Richardson P."/>
        </authorList>
    </citation>
    <scope>NUCLEOTIDE SEQUENCE [LARGE SCALE GENOMIC DNA]</scope>
    <source>
        <strain evidence="2 3">DSM 266</strain>
    </source>
</reference>
<dbReference type="PANTHER" id="PTHR34614:SF2">
    <property type="entry name" value="TRANSPOSASE IS4-LIKE DOMAIN-CONTAINING PROTEIN"/>
    <property type="match status" value="1"/>
</dbReference>
<accession>A1BDB0</accession>
<dbReference type="STRING" id="290317.Cpha266_0325"/>
<dbReference type="HOGENOM" id="CLU_022426_1_1_10"/>
<dbReference type="NCBIfam" id="NF033559">
    <property type="entry name" value="transpos_IS1634"/>
    <property type="match status" value="1"/>
</dbReference>
<dbReference type="PANTHER" id="PTHR34614">
    <property type="match status" value="1"/>
</dbReference>
<name>A1BDB0_CHLPD</name>
<dbReference type="InterPro" id="IPR012337">
    <property type="entry name" value="RNaseH-like_sf"/>
</dbReference>
<dbReference type="Proteomes" id="UP000008701">
    <property type="component" value="Chromosome"/>
</dbReference>
<sequence length="554" mass="63638">MFVRVKSTPNSPRQSVQIVASERIGDKVKQRIVRYVGIAMNDEELVKMKELAEFIKAGLEAESAPTLFRPDELARMAIEGRKTADLSSDQPLTVDLKLLREESRVVVGIHEIYGKLFDELGFDRVLGNPARRVQAAKTIKHLVLARIANPASKRKSVIDLERDFGVKLDLSAVYRTLDYVDEQSIELIQKKAWEAATGLFGEKIDVVFYDCTTLYFESFTDDELRDKGLSKENKHSEVQVLLAMMVSKHGFPLGYRLYNGATWEGHTLKDAIEQIKGMAEVDRVVFVADSGLLSKENLALIEQSEKQYIVAARLKNQPETIKEQILDKAGYQQGEQIRFKEIPLPENRRLLVSYSEKRARKDAFDRQKALDKLQKKLNKSKNPESFLKNTSYRKYVKIEQLSQQTVIIDEEKISYTAQWDGLHGVITNITDITASDAFEHYRGLWQIEETFRLTKHDLKVRPIYHWTPRRIEAHVAMCFMALVCIRHLSYRVQLQYQALSPEIIRNELVHVQQSILMHKTNGCRYGIPSKPTLHAQKIYQVMGEKLSATPFLIQ</sequence>
<dbReference type="GO" id="GO:0003677">
    <property type="term" value="F:DNA binding"/>
    <property type="evidence" value="ECO:0007669"/>
    <property type="project" value="InterPro"/>
</dbReference>
<dbReference type="Pfam" id="PF01609">
    <property type="entry name" value="DDE_Tnp_1"/>
    <property type="match status" value="1"/>
</dbReference>
<protein>
    <submittedName>
        <fullName evidence="2">Transposase, IS4 family</fullName>
    </submittedName>
</protein>
<gene>
    <name evidence="2" type="ordered locus">Cpha266_0325</name>
</gene>
<dbReference type="KEGG" id="cph:Cpha266_0325"/>
<dbReference type="GO" id="GO:0004803">
    <property type="term" value="F:transposase activity"/>
    <property type="evidence" value="ECO:0007669"/>
    <property type="project" value="InterPro"/>
</dbReference>
<dbReference type="EMBL" id="CP000492">
    <property type="protein sequence ID" value="ABL64387.1"/>
    <property type="molecule type" value="Genomic_DNA"/>
</dbReference>
<proteinExistence type="predicted"/>
<dbReference type="OrthoDB" id="740398at2"/>
<evidence type="ECO:0000313" key="2">
    <source>
        <dbReference type="EMBL" id="ABL64387.1"/>
    </source>
</evidence>
<keyword evidence="3" id="KW-1185">Reference proteome</keyword>
<dbReference type="eggNOG" id="COG5421">
    <property type="taxonomic scope" value="Bacteria"/>
</dbReference>
<dbReference type="InterPro" id="IPR047654">
    <property type="entry name" value="IS1634_transpos"/>
</dbReference>